<evidence type="ECO:0000256" key="5">
    <source>
        <dbReference type="SAM" id="Phobius"/>
    </source>
</evidence>
<evidence type="ECO:0000256" key="1">
    <source>
        <dbReference type="ARBA" id="ARBA00004141"/>
    </source>
</evidence>
<feature type="transmembrane region" description="Helical" evidence="5">
    <location>
        <begin position="425"/>
        <end position="444"/>
    </location>
</feature>
<feature type="transmembrane region" description="Helical" evidence="5">
    <location>
        <begin position="249"/>
        <end position="266"/>
    </location>
</feature>
<feature type="transmembrane region" description="Helical" evidence="5">
    <location>
        <begin position="278"/>
        <end position="298"/>
    </location>
</feature>
<keyword evidence="4 5" id="KW-0472">Membrane</keyword>
<feature type="transmembrane region" description="Helical" evidence="5">
    <location>
        <begin position="20"/>
        <end position="39"/>
    </location>
</feature>
<feature type="transmembrane region" description="Helical" evidence="5">
    <location>
        <begin position="139"/>
        <end position="164"/>
    </location>
</feature>
<feature type="transmembrane region" description="Helical" evidence="5">
    <location>
        <begin position="46"/>
        <end position="67"/>
    </location>
</feature>
<feature type="transmembrane region" description="Helical" evidence="5">
    <location>
        <begin position="222"/>
        <end position="243"/>
    </location>
</feature>
<dbReference type="Proteomes" id="UP000192342">
    <property type="component" value="Unassembled WGS sequence"/>
</dbReference>
<feature type="domain" description="O-antigen ligase-related" evidence="6">
    <location>
        <begin position="233"/>
        <end position="377"/>
    </location>
</feature>
<reference evidence="7 8" key="1">
    <citation type="submission" date="2013-04" db="EMBL/GenBank/DDBJ databases">
        <title>Oceanococcus atlanticus 22II-S10r2 Genome Sequencing.</title>
        <authorList>
            <person name="Lai Q."/>
            <person name="Li G."/>
            <person name="Shao Z."/>
        </authorList>
    </citation>
    <scope>NUCLEOTIDE SEQUENCE [LARGE SCALE GENOMIC DNA]</scope>
    <source>
        <strain evidence="7 8">22II-S10r2</strain>
    </source>
</reference>
<dbReference type="AlphaFoldDB" id="A0A1Y1SHH8"/>
<evidence type="ECO:0000256" key="2">
    <source>
        <dbReference type="ARBA" id="ARBA00022692"/>
    </source>
</evidence>
<sequence>MFYAGLLITPIYRGGNADAPPMILLVFCALSLILSSLGSTNTKRPALPTMGIILWAAWLGWLVFQLIPLPPDLLARLSPQAFAYHQAVAQAGGQAHYSLSLVPARGLELVVLSVTYAIVYLTTLSIAHDQTSVRRVLSVITLAAALEAVYGALHLLAGIGHPLLDPANAHQGVATGTFANRNHFAAFLCLGFCAGLGLILGRKNDPNSAGSMRARLRALLDLLTSELVLFRVLLLVIVVGVVLSQSRMGNAALALAVTVYALAWLLSTRRAASFGKGLLLFVSIAVADVLLVSERYGLERVMERIEQTDYESEVRFVANDMSHQLINRFGHIGAGLGSYPILQESVRPEGFERSFRHAHNDYYEFWIEVGIPGLVLLGVLLLYHALRAAAALRERRSWRRASGAAVLAVIAAGLLHATVEFNFRIPAYVAYFVTLLALATRLQGRGSTRSIGRWLKPNHKRGMKQDLDIQRQ</sequence>
<keyword evidence="8" id="KW-1185">Reference proteome</keyword>
<comment type="caution">
    <text evidence="7">The sequence shown here is derived from an EMBL/GenBank/DDBJ whole genome shotgun (WGS) entry which is preliminary data.</text>
</comment>
<keyword evidence="3 5" id="KW-1133">Transmembrane helix</keyword>
<dbReference type="InterPro" id="IPR051533">
    <property type="entry name" value="WaaL-like"/>
</dbReference>
<keyword evidence="2 5" id="KW-0812">Transmembrane</keyword>
<proteinExistence type="predicted"/>
<feature type="transmembrane region" description="Helical" evidence="5">
    <location>
        <begin position="184"/>
        <end position="201"/>
    </location>
</feature>
<feature type="transmembrane region" description="Helical" evidence="5">
    <location>
        <begin position="109"/>
        <end position="127"/>
    </location>
</feature>
<dbReference type="PANTHER" id="PTHR37422:SF23">
    <property type="entry name" value="TEICHURONIC ACID BIOSYNTHESIS PROTEIN TUAE"/>
    <property type="match status" value="1"/>
</dbReference>
<evidence type="ECO:0000256" key="4">
    <source>
        <dbReference type="ARBA" id="ARBA00023136"/>
    </source>
</evidence>
<evidence type="ECO:0000313" key="8">
    <source>
        <dbReference type="Proteomes" id="UP000192342"/>
    </source>
</evidence>
<dbReference type="Pfam" id="PF04932">
    <property type="entry name" value="Wzy_C"/>
    <property type="match status" value="1"/>
</dbReference>
<gene>
    <name evidence="7" type="ORF">ATO7_04570</name>
</gene>
<protein>
    <submittedName>
        <fullName evidence="7">O-antigen polymerase</fullName>
    </submittedName>
</protein>
<dbReference type="PANTHER" id="PTHR37422">
    <property type="entry name" value="TEICHURONIC ACID BIOSYNTHESIS PROTEIN TUAE"/>
    <property type="match status" value="1"/>
</dbReference>
<feature type="transmembrane region" description="Helical" evidence="5">
    <location>
        <begin position="365"/>
        <end position="386"/>
    </location>
</feature>
<dbReference type="GO" id="GO:0016020">
    <property type="term" value="C:membrane"/>
    <property type="evidence" value="ECO:0007669"/>
    <property type="project" value="UniProtKB-SubCell"/>
</dbReference>
<organism evidence="7 8">
    <name type="scientific">Oceanococcus atlanticus</name>
    <dbReference type="NCBI Taxonomy" id="1317117"/>
    <lineage>
        <taxon>Bacteria</taxon>
        <taxon>Pseudomonadati</taxon>
        <taxon>Pseudomonadota</taxon>
        <taxon>Gammaproteobacteria</taxon>
        <taxon>Chromatiales</taxon>
        <taxon>Oceanococcaceae</taxon>
        <taxon>Oceanococcus</taxon>
    </lineage>
</organism>
<feature type="transmembrane region" description="Helical" evidence="5">
    <location>
        <begin position="398"/>
        <end position="419"/>
    </location>
</feature>
<evidence type="ECO:0000313" key="7">
    <source>
        <dbReference type="EMBL" id="ORE89123.1"/>
    </source>
</evidence>
<evidence type="ECO:0000256" key="3">
    <source>
        <dbReference type="ARBA" id="ARBA00022989"/>
    </source>
</evidence>
<dbReference type="EMBL" id="AQQV01000001">
    <property type="protein sequence ID" value="ORE89123.1"/>
    <property type="molecule type" value="Genomic_DNA"/>
</dbReference>
<dbReference type="InterPro" id="IPR007016">
    <property type="entry name" value="O-antigen_ligase-rel_domated"/>
</dbReference>
<accession>A0A1Y1SHH8</accession>
<dbReference type="STRING" id="1317117.ATO7_04570"/>
<evidence type="ECO:0000259" key="6">
    <source>
        <dbReference type="Pfam" id="PF04932"/>
    </source>
</evidence>
<name>A0A1Y1SHH8_9GAMM</name>
<comment type="subcellular location">
    <subcellularLocation>
        <location evidence="1">Membrane</location>
        <topology evidence="1">Multi-pass membrane protein</topology>
    </subcellularLocation>
</comment>